<protein>
    <recommendedName>
        <fullName evidence="1">DUF397 domain-containing protein</fullName>
    </recommendedName>
</protein>
<proteinExistence type="predicted"/>
<dbReference type="InterPro" id="IPR007278">
    <property type="entry name" value="DUF397"/>
</dbReference>
<reference evidence="2" key="1">
    <citation type="submission" date="2021-01" db="EMBL/GenBank/DDBJ databases">
        <title>Whole genome shotgun sequence of Actinoplanes capillaceus NBRC 16408.</title>
        <authorList>
            <person name="Komaki H."/>
            <person name="Tamura T."/>
        </authorList>
    </citation>
    <scope>NUCLEOTIDE SEQUENCE [LARGE SCALE GENOMIC DNA]</scope>
    <source>
        <strain evidence="2">NBRC 16408</strain>
    </source>
</reference>
<name>A0ABQ3WTY8_9ACTN</name>
<accession>A0ABQ3WTY8</accession>
<evidence type="ECO:0000259" key="1">
    <source>
        <dbReference type="Pfam" id="PF04149"/>
    </source>
</evidence>
<organism evidence="2">
    <name type="scientific">Actinoplanes campanulatus</name>
    <dbReference type="NCBI Taxonomy" id="113559"/>
    <lineage>
        <taxon>Bacteria</taxon>
        <taxon>Bacillati</taxon>
        <taxon>Actinomycetota</taxon>
        <taxon>Actinomycetes</taxon>
        <taxon>Micromonosporales</taxon>
        <taxon>Micromonosporaceae</taxon>
        <taxon>Actinoplanes</taxon>
    </lineage>
</organism>
<dbReference type="EMBL" id="BOMF01000132">
    <property type="protein sequence ID" value="GID49715.1"/>
    <property type="molecule type" value="Genomic_DNA"/>
</dbReference>
<dbReference type="Pfam" id="PF04149">
    <property type="entry name" value="DUF397"/>
    <property type="match status" value="1"/>
</dbReference>
<feature type="domain" description="DUF397" evidence="1">
    <location>
        <begin position="33"/>
        <end position="82"/>
    </location>
</feature>
<evidence type="ECO:0000313" key="2">
    <source>
        <dbReference type="EMBL" id="GID49715.1"/>
    </source>
</evidence>
<gene>
    <name evidence="2" type="ORF">Aca07nite_69900</name>
</gene>
<comment type="caution">
    <text evidence="2">The sequence shown here is derived from an EMBL/GenBank/DDBJ whole genome shotgun (WGS) entry which is preliminary data.</text>
</comment>
<sequence length="91" mass="9955">MRYKLLLAWVKGLTPGHVRWGGWTMDGLSGAPRWRKSSHSSSGACVEVAPLPERILVRDSKDPEGAVLSFDRESFAAFIAGVAGGEFDRPR</sequence>